<evidence type="ECO:0000313" key="4">
    <source>
        <dbReference type="Proteomes" id="UP000076154"/>
    </source>
</evidence>
<feature type="coiled-coil region" evidence="1">
    <location>
        <begin position="164"/>
        <end position="205"/>
    </location>
</feature>
<sequence>MDTRLPSSCTGSVSGLTLSDEITQEPRSFVQSTTPPEELSRPTSTMVNTTELEEVDPSDAVTVTSTNSSDLPPIAPRSDLSDSQFMRVLSGPTSRVQDIEARVQLRSLGEKQQNDFQVTSFQTVQDQFQMVEELFRRVEHQFQERFRRVERQFQERFQLLDGRIQMLEEEFHKRRDELQCIQDNIHDREEELKTRREEIETQQRRIANFTRMTCRIEQYLDRKEARGGGEWF</sequence>
<proteinExistence type="predicted"/>
<dbReference type="AlphaFoldDB" id="A0A369IYW0"/>
<name>A0A369IYW0_HYPMA</name>
<organism evidence="3 4">
    <name type="scientific">Hypsizygus marmoreus</name>
    <name type="common">White beech mushroom</name>
    <name type="synonym">Agaricus marmoreus</name>
    <dbReference type="NCBI Taxonomy" id="39966"/>
    <lineage>
        <taxon>Eukaryota</taxon>
        <taxon>Fungi</taxon>
        <taxon>Dikarya</taxon>
        <taxon>Basidiomycota</taxon>
        <taxon>Agaricomycotina</taxon>
        <taxon>Agaricomycetes</taxon>
        <taxon>Agaricomycetidae</taxon>
        <taxon>Agaricales</taxon>
        <taxon>Tricholomatineae</taxon>
        <taxon>Lyophyllaceae</taxon>
        <taxon>Hypsizygus</taxon>
    </lineage>
</organism>
<evidence type="ECO:0000256" key="1">
    <source>
        <dbReference type="SAM" id="Coils"/>
    </source>
</evidence>
<keyword evidence="4" id="KW-1185">Reference proteome</keyword>
<evidence type="ECO:0000256" key="2">
    <source>
        <dbReference type="SAM" id="MobiDB-lite"/>
    </source>
</evidence>
<dbReference type="EMBL" id="LUEZ02000096">
    <property type="protein sequence ID" value="RDB14908.1"/>
    <property type="molecule type" value="Genomic_DNA"/>
</dbReference>
<dbReference type="InParanoid" id="A0A369IYW0"/>
<accession>A0A369IYW0</accession>
<keyword evidence="1" id="KW-0175">Coiled coil</keyword>
<dbReference type="Proteomes" id="UP000076154">
    <property type="component" value="Unassembled WGS sequence"/>
</dbReference>
<reference evidence="3" key="1">
    <citation type="submission" date="2018-04" db="EMBL/GenBank/DDBJ databases">
        <title>Whole genome sequencing of Hypsizygus marmoreus.</title>
        <authorList>
            <person name="Choi I.-G."/>
            <person name="Min B."/>
            <person name="Kim J.-G."/>
            <person name="Kim S."/>
            <person name="Oh Y.-L."/>
            <person name="Kong W.-S."/>
            <person name="Park H."/>
            <person name="Jeong J."/>
            <person name="Song E.-S."/>
        </authorList>
    </citation>
    <scope>NUCLEOTIDE SEQUENCE [LARGE SCALE GENOMIC DNA]</scope>
    <source>
        <strain evidence="3">51987-8</strain>
    </source>
</reference>
<evidence type="ECO:0000313" key="3">
    <source>
        <dbReference type="EMBL" id="RDB14908.1"/>
    </source>
</evidence>
<comment type="caution">
    <text evidence="3">The sequence shown here is derived from an EMBL/GenBank/DDBJ whole genome shotgun (WGS) entry which is preliminary data.</text>
</comment>
<feature type="region of interest" description="Disordered" evidence="2">
    <location>
        <begin position="1"/>
        <end position="48"/>
    </location>
</feature>
<protein>
    <submittedName>
        <fullName evidence="3">Uncharacterized protein</fullName>
    </submittedName>
</protein>
<gene>
    <name evidence="3" type="ORF">Hypma_016531</name>
</gene>